<dbReference type="EMBL" id="FOEF01000029">
    <property type="protein sequence ID" value="SEP53681.1"/>
    <property type="molecule type" value="Genomic_DNA"/>
</dbReference>
<proteinExistence type="predicted"/>
<accession>A0A1H8YNV4</accession>
<evidence type="ECO:0000313" key="2">
    <source>
        <dbReference type="EMBL" id="SEP53681.1"/>
    </source>
</evidence>
<evidence type="ECO:0000313" key="3">
    <source>
        <dbReference type="Proteomes" id="UP000198582"/>
    </source>
</evidence>
<sequence>MGMKELAKKAAKKAAKKVVQKSVTEPAKKAATKTATKVSRGVASATKPQVVKSTIAGVGPCAGCNKPFDGRSHNKPACSRAAARPMARIHEL</sequence>
<dbReference type="RefSeq" id="WP_091628501.1">
    <property type="nucleotide sequence ID" value="NZ_FOEF01000029.1"/>
</dbReference>
<name>A0A1H8YNV4_9PSEU</name>
<reference evidence="2 3" key="1">
    <citation type="submission" date="2016-10" db="EMBL/GenBank/DDBJ databases">
        <authorList>
            <person name="de Groot N.N."/>
        </authorList>
    </citation>
    <scope>NUCLEOTIDE SEQUENCE [LARGE SCALE GENOMIC DNA]</scope>
    <source>
        <strain evidence="2 3">DSM 44993</strain>
    </source>
</reference>
<organism evidence="2 3">
    <name type="scientific">Amycolatopsis saalfeldensis</name>
    <dbReference type="NCBI Taxonomy" id="394193"/>
    <lineage>
        <taxon>Bacteria</taxon>
        <taxon>Bacillati</taxon>
        <taxon>Actinomycetota</taxon>
        <taxon>Actinomycetes</taxon>
        <taxon>Pseudonocardiales</taxon>
        <taxon>Pseudonocardiaceae</taxon>
        <taxon>Amycolatopsis</taxon>
    </lineage>
</organism>
<dbReference type="Proteomes" id="UP000198582">
    <property type="component" value="Unassembled WGS sequence"/>
</dbReference>
<protein>
    <submittedName>
        <fullName evidence="2">Uncharacterized protein</fullName>
    </submittedName>
</protein>
<dbReference type="OrthoDB" id="10013608at2"/>
<dbReference type="AlphaFoldDB" id="A0A1H8YNV4"/>
<feature type="region of interest" description="Disordered" evidence="1">
    <location>
        <begin position="1"/>
        <end position="34"/>
    </location>
</feature>
<keyword evidence="3" id="KW-1185">Reference proteome</keyword>
<evidence type="ECO:0000256" key="1">
    <source>
        <dbReference type="SAM" id="MobiDB-lite"/>
    </source>
</evidence>
<feature type="region of interest" description="Disordered" evidence="1">
    <location>
        <begin position="69"/>
        <end position="92"/>
    </location>
</feature>
<feature type="compositionally biased region" description="Basic residues" evidence="1">
    <location>
        <begin position="9"/>
        <end position="19"/>
    </location>
</feature>
<gene>
    <name evidence="2" type="ORF">SAMN04489732_129127</name>
</gene>